<evidence type="ECO:0000313" key="3">
    <source>
        <dbReference type="Proteomes" id="UP000309340"/>
    </source>
</evidence>
<comment type="caution">
    <text evidence="2">The sequence shown here is derived from an EMBL/GenBank/DDBJ whole genome shotgun (WGS) entry which is preliminary data.</text>
</comment>
<dbReference type="AlphaFoldDB" id="A0A4U0WVV5"/>
<dbReference type="InterPro" id="IPR038883">
    <property type="entry name" value="AN11006-like"/>
</dbReference>
<dbReference type="EMBL" id="NAJQ01000629">
    <property type="protein sequence ID" value="TKA66663.1"/>
    <property type="molecule type" value="Genomic_DNA"/>
</dbReference>
<proteinExistence type="predicted"/>
<dbReference type="PANTHER" id="PTHR42085:SF1">
    <property type="entry name" value="F-BOX DOMAIN-CONTAINING PROTEIN"/>
    <property type="match status" value="1"/>
</dbReference>
<feature type="region of interest" description="Disordered" evidence="1">
    <location>
        <begin position="1"/>
        <end position="41"/>
    </location>
</feature>
<accession>A0A4U0WVV5</accession>
<organism evidence="2 3">
    <name type="scientific">Friedmanniomyces simplex</name>
    <dbReference type="NCBI Taxonomy" id="329884"/>
    <lineage>
        <taxon>Eukaryota</taxon>
        <taxon>Fungi</taxon>
        <taxon>Dikarya</taxon>
        <taxon>Ascomycota</taxon>
        <taxon>Pezizomycotina</taxon>
        <taxon>Dothideomycetes</taxon>
        <taxon>Dothideomycetidae</taxon>
        <taxon>Mycosphaerellales</taxon>
        <taxon>Teratosphaeriaceae</taxon>
        <taxon>Friedmanniomyces</taxon>
    </lineage>
</organism>
<gene>
    <name evidence="2" type="ORF">B0A55_09028</name>
</gene>
<evidence type="ECO:0008006" key="4">
    <source>
        <dbReference type="Google" id="ProtNLM"/>
    </source>
</evidence>
<evidence type="ECO:0000256" key="1">
    <source>
        <dbReference type="SAM" id="MobiDB-lite"/>
    </source>
</evidence>
<reference evidence="2 3" key="1">
    <citation type="submission" date="2017-03" db="EMBL/GenBank/DDBJ databases">
        <title>Genomes of endolithic fungi from Antarctica.</title>
        <authorList>
            <person name="Coleine C."/>
            <person name="Masonjones S."/>
            <person name="Stajich J.E."/>
        </authorList>
    </citation>
    <scope>NUCLEOTIDE SEQUENCE [LARGE SCALE GENOMIC DNA]</scope>
    <source>
        <strain evidence="2 3">CCFEE 5184</strain>
    </source>
</reference>
<dbReference type="Proteomes" id="UP000309340">
    <property type="component" value="Unassembled WGS sequence"/>
</dbReference>
<sequence>MQRGTYQMPPAQSPPLYHPVPQHISQVPNLRSPPPPHRKMATATAATNNNSKAHLKQERAEGPMSPFLDLPRELRDQIYRFALLSPEPIIISRHCEFQPGLLRTNRQLRNETLEIWFTENELQLEIHDLDLPLLVRFRQLLAKYRAPGVQNVVCRWRGECVWANVVKGLRMLHGDPGLLEIFPRSPSLLGQERVWRGVCCGADVVEGMKGEEWGDVDLVLMGVGKGLGVYSNGWV</sequence>
<protein>
    <recommendedName>
        <fullName evidence="4">F-box domain-containing protein</fullName>
    </recommendedName>
</protein>
<name>A0A4U0WVV5_9PEZI</name>
<keyword evidence="3" id="KW-1185">Reference proteome</keyword>
<dbReference type="PANTHER" id="PTHR42085">
    <property type="entry name" value="F-BOX DOMAIN-CONTAINING PROTEIN"/>
    <property type="match status" value="1"/>
</dbReference>
<dbReference type="OrthoDB" id="2951834at2759"/>
<evidence type="ECO:0000313" key="2">
    <source>
        <dbReference type="EMBL" id="TKA66663.1"/>
    </source>
</evidence>